<protein>
    <submittedName>
        <fullName evidence="1">Uncharacterized protein</fullName>
    </submittedName>
</protein>
<organism evidence="1 2">
    <name type="scientific">Reticulibacter mediterranei</name>
    <dbReference type="NCBI Taxonomy" id="2778369"/>
    <lineage>
        <taxon>Bacteria</taxon>
        <taxon>Bacillati</taxon>
        <taxon>Chloroflexota</taxon>
        <taxon>Ktedonobacteria</taxon>
        <taxon>Ktedonobacterales</taxon>
        <taxon>Reticulibacteraceae</taxon>
        <taxon>Reticulibacter</taxon>
    </lineage>
</organism>
<reference evidence="1" key="1">
    <citation type="submission" date="2020-10" db="EMBL/GenBank/DDBJ databases">
        <title>Taxonomic study of unclassified bacteria belonging to the class Ktedonobacteria.</title>
        <authorList>
            <person name="Yabe S."/>
            <person name="Wang C.M."/>
            <person name="Zheng Y."/>
            <person name="Sakai Y."/>
            <person name="Cavaletti L."/>
            <person name="Monciardini P."/>
            <person name="Donadio S."/>
        </authorList>
    </citation>
    <scope>NUCLEOTIDE SEQUENCE</scope>
    <source>
        <strain evidence="1">ID150040</strain>
    </source>
</reference>
<keyword evidence="2" id="KW-1185">Reference proteome</keyword>
<dbReference type="EMBL" id="BNJK01000002">
    <property type="protein sequence ID" value="GHO98620.1"/>
    <property type="molecule type" value="Genomic_DNA"/>
</dbReference>
<dbReference type="RefSeq" id="WP_220209323.1">
    <property type="nucleotide sequence ID" value="NZ_BNJK01000002.1"/>
</dbReference>
<sequence length="61" mass="6519">MLKCIGGSRSYRRASAYVGGLNLLTSEVIYHPFNEGNAKQVGEFGGDLNEGMSDFGASQMS</sequence>
<dbReference type="AlphaFoldDB" id="A0A8J3N7M0"/>
<evidence type="ECO:0000313" key="2">
    <source>
        <dbReference type="Proteomes" id="UP000597444"/>
    </source>
</evidence>
<evidence type="ECO:0000313" key="1">
    <source>
        <dbReference type="EMBL" id="GHO98620.1"/>
    </source>
</evidence>
<dbReference type="Proteomes" id="UP000597444">
    <property type="component" value="Unassembled WGS sequence"/>
</dbReference>
<accession>A0A8J3N7M0</accession>
<name>A0A8J3N7M0_9CHLR</name>
<comment type="caution">
    <text evidence="1">The sequence shown here is derived from an EMBL/GenBank/DDBJ whole genome shotgun (WGS) entry which is preliminary data.</text>
</comment>
<gene>
    <name evidence="1" type="ORF">KSF_086680</name>
</gene>
<proteinExistence type="predicted"/>